<dbReference type="EMBL" id="WBKA01000001">
    <property type="protein sequence ID" value="KAB1633670.1"/>
    <property type="molecule type" value="Genomic_DNA"/>
</dbReference>
<dbReference type="PANTHER" id="PTHR43857">
    <property type="entry name" value="BLR7761 PROTEIN"/>
    <property type="match status" value="1"/>
</dbReference>
<dbReference type="RefSeq" id="WP_158035488.1">
    <property type="nucleotide sequence ID" value="NZ_BAAAZV010000018.1"/>
</dbReference>
<dbReference type="Pfam" id="PF01042">
    <property type="entry name" value="Ribonuc_L-PSP"/>
    <property type="match status" value="1"/>
</dbReference>
<keyword evidence="2" id="KW-1185">Reference proteome</keyword>
<dbReference type="InterPro" id="IPR006175">
    <property type="entry name" value="YjgF/YER057c/UK114"/>
</dbReference>
<dbReference type="Proteomes" id="UP000481339">
    <property type="component" value="Unassembled WGS sequence"/>
</dbReference>
<dbReference type="OrthoDB" id="9799840at2"/>
<gene>
    <name evidence="1" type="ORF">F8O02_01715</name>
</gene>
<dbReference type="InterPro" id="IPR035959">
    <property type="entry name" value="RutC-like_sf"/>
</dbReference>
<name>A0A7C8BPB1_9MICO</name>
<evidence type="ECO:0000313" key="2">
    <source>
        <dbReference type="Proteomes" id="UP000481339"/>
    </source>
</evidence>
<dbReference type="Gene3D" id="3.30.1330.40">
    <property type="entry name" value="RutC-like"/>
    <property type="match status" value="1"/>
</dbReference>
<comment type="caution">
    <text evidence="1">The sequence shown here is derived from an EMBL/GenBank/DDBJ whole genome shotgun (WGS) entry which is preliminary data.</text>
</comment>
<dbReference type="AlphaFoldDB" id="A0A7C8BPB1"/>
<evidence type="ECO:0000313" key="1">
    <source>
        <dbReference type="EMBL" id="KAB1633670.1"/>
    </source>
</evidence>
<protein>
    <submittedName>
        <fullName evidence="1">RidA family protein</fullName>
    </submittedName>
</protein>
<sequence>MEIRRLKTDNHFEEINSYSRVVTVGPWLLLANTAGRDHTTGELSTDPEQQMRQAVTNVSRALAAAGSELAEVVRLTVRIPERANVRRLMPVVGEAFRGIDPAMTIICTPLAGDYAVELEATAYHGAESDTHEHISLG</sequence>
<dbReference type="SUPFAM" id="SSF55298">
    <property type="entry name" value="YjgF-like"/>
    <property type="match status" value="1"/>
</dbReference>
<accession>A0A7C8BPB1</accession>
<organism evidence="1 2">
    <name type="scientific">Pseudoclavibacter caeni</name>
    <dbReference type="NCBI Taxonomy" id="908846"/>
    <lineage>
        <taxon>Bacteria</taxon>
        <taxon>Bacillati</taxon>
        <taxon>Actinomycetota</taxon>
        <taxon>Actinomycetes</taxon>
        <taxon>Micrococcales</taxon>
        <taxon>Microbacteriaceae</taxon>
        <taxon>Pseudoclavibacter</taxon>
    </lineage>
</organism>
<proteinExistence type="predicted"/>
<dbReference type="PANTHER" id="PTHR43857:SF1">
    <property type="entry name" value="YJGH FAMILY PROTEIN"/>
    <property type="match status" value="1"/>
</dbReference>
<reference evidence="1 2" key="1">
    <citation type="submission" date="2019-09" db="EMBL/GenBank/DDBJ databases">
        <title>Phylogeny of genus Pseudoclavibacter and closely related genus.</title>
        <authorList>
            <person name="Li Y."/>
        </authorList>
    </citation>
    <scope>NUCLEOTIDE SEQUENCE [LARGE SCALE GENOMIC DNA]</scope>
    <source>
        <strain evidence="1 2">JCM 16921</strain>
    </source>
</reference>